<dbReference type="AlphaFoldDB" id="A8IFD3"/>
<keyword evidence="3" id="KW-1185">Reference proteome</keyword>
<name>A8IFD3_CHLRE</name>
<organism evidence="2 3">
    <name type="scientific">Chlamydomonas reinhardtii</name>
    <name type="common">Chlamydomonas smithii</name>
    <dbReference type="NCBI Taxonomy" id="3055"/>
    <lineage>
        <taxon>Eukaryota</taxon>
        <taxon>Viridiplantae</taxon>
        <taxon>Chlorophyta</taxon>
        <taxon>core chlorophytes</taxon>
        <taxon>Chlorophyceae</taxon>
        <taxon>CS clade</taxon>
        <taxon>Chlamydomonadales</taxon>
        <taxon>Chlamydomonadaceae</taxon>
        <taxon>Chlamydomonas</taxon>
    </lineage>
</organism>
<protein>
    <submittedName>
        <fullName evidence="2">Uncharacterized protein</fullName>
    </submittedName>
</protein>
<evidence type="ECO:0000313" key="2">
    <source>
        <dbReference type="EMBL" id="PNW84964.1"/>
    </source>
</evidence>
<dbReference type="eggNOG" id="ENOG502RRD7">
    <property type="taxonomic scope" value="Eukaryota"/>
</dbReference>
<gene>
    <name evidence="2" type="ORF">CHLRE_03g165950v5</name>
</gene>
<evidence type="ECO:0000313" key="3">
    <source>
        <dbReference type="Proteomes" id="UP000006906"/>
    </source>
</evidence>
<dbReference type="EMBL" id="CM008964">
    <property type="protein sequence ID" value="PNW84964.1"/>
    <property type="molecule type" value="Genomic_DNA"/>
</dbReference>
<feature type="compositionally biased region" description="Gly residues" evidence="1">
    <location>
        <begin position="86"/>
        <end position="111"/>
    </location>
</feature>
<dbReference type="Proteomes" id="UP000006906">
    <property type="component" value="Chromosome 3"/>
</dbReference>
<sequence>MDTANTAANAAGSVATLTSGVSSSFFLDPEGRQTFELQEWLRLVKDFHHEGKPIPPLLINGLVKTGKSFTLNEVLPAVARTYYGSSSGGSSGSSGSSGSGNGGGGDNGGSGSSNSGGQQQHYAAAAAAMLPEPNFLHVNCMGCERVSGTGGFLADFLRLLTRSAAVQQLSDAASTPVPSSGVTGVLVASIQDFMWRLPRDRLNFLLIDEAQSFYLLVQQPDAASAAGTRAQQQRGGPVLADHMAVESMRRVLKQLQLDSPPWVAWAVTGSAMATLWANMAATPTNGFPLNMHHYRLDLRPTVSTDVLRVAWHQLKRQAAAWSPPPPDDLVWRSPPHHATLAFLCQEWRVHSRTASSAELLVQQTMTQKLLPEVLADLRAVLAEVGQPDLQLLLLRRLLDPLAGVEQPGSYGSLHPAFVALLASYTTTHGGGSRLFLDSPPFAEVLQAITKASGALVDSPAAIQWPSSCRLRFWREMITLCKTCEDSDDLDSCMDLHALLGDMAAALQLPPDDLLKAKWFVDVRDHDYNGHRYDFVKKYEAQAQQDAKVGLRCFHALLRPVLDYRSSWDEQLRLKHAYPSELHEFLSSGRVSEVLTKTYNRPLPNRSGKLNAPRAQVQQVQQVQPHARPPSRPVSLCWGKQPLRRAVRYMGRM</sequence>
<dbReference type="HOGENOM" id="CLU_390486_0_0_1"/>
<dbReference type="Gramene" id="PNW84964">
    <property type="protein sequence ID" value="PNW84964"/>
    <property type="gene ID" value="CHLRE_03g165950v5"/>
</dbReference>
<dbReference type="OrthoDB" id="555216at2759"/>
<dbReference type="PaxDb" id="3055-EDP06042"/>
<evidence type="ECO:0000256" key="1">
    <source>
        <dbReference type="SAM" id="MobiDB-lite"/>
    </source>
</evidence>
<dbReference type="KEGG" id="cre:CHLRE_03g165950v5"/>
<accession>A8IFD3</accession>
<dbReference type="GeneID" id="5729029"/>
<proteinExistence type="predicted"/>
<dbReference type="RefSeq" id="XP_001703360.1">
    <property type="nucleotide sequence ID" value="XM_001703308.2"/>
</dbReference>
<dbReference type="InParanoid" id="A8IFD3"/>
<reference evidence="2 3" key="1">
    <citation type="journal article" date="2007" name="Science">
        <title>The Chlamydomonas genome reveals the evolution of key animal and plant functions.</title>
        <authorList>
            <person name="Merchant S.S."/>
            <person name="Prochnik S.E."/>
            <person name="Vallon O."/>
            <person name="Harris E.H."/>
            <person name="Karpowicz S.J."/>
            <person name="Witman G.B."/>
            <person name="Terry A."/>
            <person name="Salamov A."/>
            <person name="Fritz-Laylin L.K."/>
            <person name="Marechal-Drouard L."/>
            <person name="Marshall W.F."/>
            <person name="Qu L.H."/>
            <person name="Nelson D.R."/>
            <person name="Sanderfoot A.A."/>
            <person name="Spalding M.H."/>
            <person name="Kapitonov V.V."/>
            <person name="Ren Q."/>
            <person name="Ferris P."/>
            <person name="Lindquist E."/>
            <person name="Shapiro H."/>
            <person name="Lucas S.M."/>
            <person name="Grimwood J."/>
            <person name="Schmutz J."/>
            <person name="Cardol P."/>
            <person name="Cerutti H."/>
            <person name="Chanfreau G."/>
            <person name="Chen C.L."/>
            <person name="Cognat V."/>
            <person name="Croft M.T."/>
            <person name="Dent R."/>
            <person name="Dutcher S."/>
            <person name="Fernandez E."/>
            <person name="Fukuzawa H."/>
            <person name="Gonzalez-Ballester D."/>
            <person name="Gonzalez-Halphen D."/>
            <person name="Hallmann A."/>
            <person name="Hanikenne M."/>
            <person name="Hippler M."/>
            <person name="Inwood W."/>
            <person name="Jabbari K."/>
            <person name="Kalanon M."/>
            <person name="Kuras R."/>
            <person name="Lefebvre P.A."/>
            <person name="Lemaire S.D."/>
            <person name="Lobanov A.V."/>
            <person name="Lohr M."/>
            <person name="Manuell A."/>
            <person name="Meier I."/>
            <person name="Mets L."/>
            <person name="Mittag M."/>
            <person name="Mittelmeier T."/>
            <person name="Moroney J.V."/>
            <person name="Moseley J."/>
            <person name="Napoli C."/>
            <person name="Nedelcu A.M."/>
            <person name="Niyogi K."/>
            <person name="Novoselov S.V."/>
            <person name="Paulsen I.T."/>
            <person name="Pazour G."/>
            <person name="Purton S."/>
            <person name="Ral J.P."/>
            <person name="Riano-Pachon D.M."/>
            <person name="Riekhof W."/>
            <person name="Rymarquis L."/>
            <person name="Schroda M."/>
            <person name="Stern D."/>
            <person name="Umen J."/>
            <person name="Willows R."/>
            <person name="Wilson N."/>
            <person name="Zimmer S.L."/>
            <person name="Allmer J."/>
            <person name="Balk J."/>
            <person name="Bisova K."/>
            <person name="Chen C.J."/>
            <person name="Elias M."/>
            <person name="Gendler K."/>
            <person name="Hauser C."/>
            <person name="Lamb M.R."/>
            <person name="Ledford H."/>
            <person name="Long J.C."/>
            <person name="Minagawa J."/>
            <person name="Page M.D."/>
            <person name="Pan J."/>
            <person name="Pootakham W."/>
            <person name="Roje S."/>
            <person name="Rose A."/>
            <person name="Stahlberg E."/>
            <person name="Terauchi A.M."/>
            <person name="Yang P."/>
            <person name="Ball S."/>
            <person name="Bowler C."/>
            <person name="Dieckmann C.L."/>
            <person name="Gladyshev V.N."/>
            <person name="Green P."/>
            <person name="Jorgensen R."/>
            <person name="Mayfield S."/>
            <person name="Mueller-Roeber B."/>
            <person name="Rajamani S."/>
            <person name="Sayre R.T."/>
            <person name="Brokstein P."/>
            <person name="Dubchak I."/>
            <person name="Goodstein D."/>
            <person name="Hornick L."/>
            <person name="Huang Y.W."/>
            <person name="Jhaveri J."/>
            <person name="Luo Y."/>
            <person name="Martinez D."/>
            <person name="Ngau W.C."/>
            <person name="Otillar B."/>
            <person name="Poliakov A."/>
            <person name="Porter A."/>
            <person name="Szajkowski L."/>
            <person name="Werner G."/>
            <person name="Zhou K."/>
            <person name="Grigoriev I.V."/>
            <person name="Rokhsar D.S."/>
            <person name="Grossman A.R."/>
        </authorList>
    </citation>
    <scope>NUCLEOTIDE SEQUENCE [LARGE SCALE GENOMIC DNA]</scope>
    <source>
        <strain evidence="3">CC-503</strain>
    </source>
</reference>
<feature type="region of interest" description="Disordered" evidence="1">
    <location>
        <begin position="86"/>
        <end position="118"/>
    </location>
</feature>